<dbReference type="Pfam" id="PF02265">
    <property type="entry name" value="S1-P1_nuclease"/>
    <property type="match status" value="1"/>
</dbReference>
<dbReference type="GO" id="GO:0046872">
    <property type="term" value="F:metal ion binding"/>
    <property type="evidence" value="ECO:0007669"/>
    <property type="project" value="UniProtKB-KW"/>
</dbReference>
<dbReference type="Gene3D" id="1.10.575.10">
    <property type="entry name" value="P1 Nuclease"/>
    <property type="match status" value="1"/>
</dbReference>
<evidence type="ECO:0000313" key="8">
    <source>
        <dbReference type="EMBL" id="ELR24407.1"/>
    </source>
</evidence>
<keyword evidence="5" id="KW-0378">Hydrolase</keyword>
<evidence type="ECO:0000256" key="7">
    <source>
        <dbReference type="ARBA" id="ARBA00023180"/>
    </source>
</evidence>
<comment type="similarity">
    <text evidence="1">Belongs to the nuclease type I family.</text>
</comment>
<keyword evidence="4" id="KW-0255">Endonuclease</keyword>
<evidence type="ECO:0000256" key="1">
    <source>
        <dbReference type="ARBA" id="ARBA00009547"/>
    </source>
</evidence>
<reference evidence="8 9" key="1">
    <citation type="journal article" date="2013" name="Genome Biol.">
        <title>Genome of Acanthamoeba castellanii highlights extensive lateral gene transfer and early evolution of tyrosine kinase signaling.</title>
        <authorList>
            <person name="Clarke M."/>
            <person name="Lohan A.J."/>
            <person name="Liu B."/>
            <person name="Lagkouvardos I."/>
            <person name="Roy S."/>
            <person name="Zafar N."/>
            <person name="Bertelli C."/>
            <person name="Schilde C."/>
            <person name="Kianianmomeni A."/>
            <person name="Burglin T.R."/>
            <person name="Frech C."/>
            <person name="Turcotte B."/>
            <person name="Kopec K.O."/>
            <person name="Synnott J.M."/>
            <person name="Choo C."/>
            <person name="Paponov I."/>
            <person name="Finkler A."/>
            <person name="Soon Heng Tan C."/>
            <person name="Hutchins A.P."/>
            <person name="Weinmeier T."/>
            <person name="Rattei T."/>
            <person name="Chu J.S."/>
            <person name="Gimenez G."/>
            <person name="Irimia M."/>
            <person name="Rigden D.J."/>
            <person name="Fitzpatrick D.A."/>
            <person name="Lorenzo-Morales J."/>
            <person name="Bateman A."/>
            <person name="Chiu C.H."/>
            <person name="Tang P."/>
            <person name="Hegemann P."/>
            <person name="Fromm H."/>
            <person name="Raoult D."/>
            <person name="Greub G."/>
            <person name="Miranda-Saavedra D."/>
            <person name="Chen N."/>
            <person name="Nash P."/>
            <person name="Ginger M.L."/>
            <person name="Horn M."/>
            <person name="Schaap P."/>
            <person name="Caler L."/>
            <person name="Loftus B."/>
        </authorList>
    </citation>
    <scope>NUCLEOTIDE SEQUENCE [LARGE SCALE GENOMIC DNA]</scope>
    <source>
        <strain evidence="8 9">Neff</strain>
    </source>
</reference>
<dbReference type="GeneID" id="14925439"/>
<evidence type="ECO:0000256" key="4">
    <source>
        <dbReference type="ARBA" id="ARBA00022759"/>
    </source>
</evidence>
<protein>
    <submittedName>
        <fullName evidence="8">Uncharacterized protein</fullName>
    </submittedName>
</protein>
<keyword evidence="7" id="KW-0325">Glycoprotein</keyword>
<evidence type="ECO:0000256" key="5">
    <source>
        <dbReference type="ARBA" id="ARBA00022801"/>
    </source>
</evidence>
<organism evidence="8 9">
    <name type="scientific">Acanthamoeba castellanii (strain ATCC 30010 / Neff)</name>
    <dbReference type="NCBI Taxonomy" id="1257118"/>
    <lineage>
        <taxon>Eukaryota</taxon>
        <taxon>Amoebozoa</taxon>
        <taxon>Discosea</taxon>
        <taxon>Longamoebia</taxon>
        <taxon>Centramoebida</taxon>
        <taxon>Acanthamoebidae</taxon>
        <taxon>Acanthamoeba</taxon>
    </lineage>
</organism>
<evidence type="ECO:0000256" key="6">
    <source>
        <dbReference type="ARBA" id="ARBA00023157"/>
    </source>
</evidence>
<dbReference type="EMBL" id="KB007823">
    <property type="protein sequence ID" value="ELR24407.1"/>
    <property type="molecule type" value="Genomic_DNA"/>
</dbReference>
<keyword evidence="2" id="KW-0540">Nuclease</keyword>
<dbReference type="OrthoDB" id="441446at2759"/>
<keyword evidence="9" id="KW-1185">Reference proteome</keyword>
<dbReference type="GO" id="GO:0006308">
    <property type="term" value="P:DNA catabolic process"/>
    <property type="evidence" value="ECO:0007669"/>
    <property type="project" value="InterPro"/>
</dbReference>
<dbReference type="KEGG" id="acan:ACA1_056090"/>
<dbReference type="InterPro" id="IPR008947">
    <property type="entry name" value="PLipase_C/P1_nuclease_dom_sf"/>
</dbReference>
<dbReference type="InterPro" id="IPR003154">
    <property type="entry name" value="S1/P1nuclease"/>
</dbReference>
<name>L8HGP0_ACACF</name>
<dbReference type="VEuPathDB" id="AmoebaDB:ACA1_056090"/>
<accession>L8HGP0</accession>
<evidence type="ECO:0000256" key="2">
    <source>
        <dbReference type="ARBA" id="ARBA00022722"/>
    </source>
</evidence>
<dbReference type="GO" id="GO:0016788">
    <property type="term" value="F:hydrolase activity, acting on ester bonds"/>
    <property type="evidence" value="ECO:0007669"/>
    <property type="project" value="InterPro"/>
</dbReference>
<sequence length="63" mass="7137">MDPAEWAEANFQIVRHDAYRFQDPQARAVEITEEYYAHNAPIILDQLAAAGVRLAYLLNSAFA</sequence>
<dbReference type="Proteomes" id="UP000011083">
    <property type="component" value="Unassembled WGS sequence"/>
</dbReference>
<dbReference type="RefSeq" id="XP_004354552.1">
    <property type="nucleotide sequence ID" value="XM_004354500.1"/>
</dbReference>
<dbReference type="GO" id="GO:0004519">
    <property type="term" value="F:endonuclease activity"/>
    <property type="evidence" value="ECO:0007669"/>
    <property type="project" value="UniProtKB-KW"/>
</dbReference>
<dbReference type="SUPFAM" id="SSF48537">
    <property type="entry name" value="Phospholipase C/P1 nuclease"/>
    <property type="match status" value="1"/>
</dbReference>
<evidence type="ECO:0000256" key="3">
    <source>
        <dbReference type="ARBA" id="ARBA00022723"/>
    </source>
</evidence>
<dbReference type="AlphaFoldDB" id="L8HGP0"/>
<proteinExistence type="inferred from homology"/>
<keyword evidence="6" id="KW-1015">Disulfide bond</keyword>
<evidence type="ECO:0000313" key="9">
    <source>
        <dbReference type="Proteomes" id="UP000011083"/>
    </source>
</evidence>
<gene>
    <name evidence="8" type="ORF">ACA1_056090</name>
</gene>
<keyword evidence="3" id="KW-0479">Metal-binding</keyword>
<dbReference type="GO" id="GO:0003676">
    <property type="term" value="F:nucleic acid binding"/>
    <property type="evidence" value="ECO:0007669"/>
    <property type="project" value="InterPro"/>
</dbReference>